<sequence length="106" mass="11970">MTNIGNSVYCRNVIYDSATGASKKATHIARRLIEGVFTHESLIKCTLTGQAPRGKDTKSDFAIRPLNKRGKDVILDFAIRYAATKNWPKQDSTVIFKFKFKEQSED</sequence>
<dbReference type="EMBL" id="JAHXZJ010000374">
    <property type="protein sequence ID" value="KAH0561038.1"/>
    <property type="molecule type" value="Genomic_DNA"/>
</dbReference>
<dbReference type="AlphaFoldDB" id="A0AAV7IZZ2"/>
<proteinExistence type="predicted"/>
<evidence type="ECO:0000313" key="1">
    <source>
        <dbReference type="EMBL" id="KAH0561038.1"/>
    </source>
</evidence>
<reference evidence="1 2" key="1">
    <citation type="journal article" date="2021" name="J. Hered.">
        <title>A chromosome-level genome assembly of the parasitoid wasp, Cotesia glomerata (Hymenoptera: Braconidae).</title>
        <authorList>
            <person name="Pinto B.J."/>
            <person name="Weis J.J."/>
            <person name="Gamble T."/>
            <person name="Ode P.J."/>
            <person name="Paul R."/>
            <person name="Zaspel J.M."/>
        </authorList>
    </citation>
    <scope>NUCLEOTIDE SEQUENCE [LARGE SCALE GENOMIC DNA]</scope>
    <source>
        <strain evidence="1">CgM1</strain>
    </source>
</reference>
<keyword evidence="2" id="KW-1185">Reference proteome</keyword>
<protein>
    <submittedName>
        <fullName evidence="1">Uncharacterized protein</fullName>
    </submittedName>
</protein>
<accession>A0AAV7IZZ2</accession>
<dbReference type="Proteomes" id="UP000826195">
    <property type="component" value="Unassembled WGS sequence"/>
</dbReference>
<name>A0AAV7IZZ2_COTGL</name>
<comment type="caution">
    <text evidence="1">The sequence shown here is derived from an EMBL/GenBank/DDBJ whole genome shotgun (WGS) entry which is preliminary data.</text>
</comment>
<gene>
    <name evidence="1" type="ORF">KQX54_011614</name>
</gene>
<evidence type="ECO:0000313" key="2">
    <source>
        <dbReference type="Proteomes" id="UP000826195"/>
    </source>
</evidence>
<organism evidence="1 2">
    <name type="scientific">Cotesia glomerata</name>
    <name type="common">Lepidopteran parasitic wasp</name>
    <name type="synonym">Apanteles glomeratus</name>
    <dbReference type="NCBI Taxonomy" id="32391"/>
    <lineage>
        <taxon>Eukaryota</taxon>
        <taxon>Metazoa</taxon>
        <taxon>Ecdysozoa</taxon>
        <taxon>Arthropoda</taxon>
        <taxon>Hexapoda</taxon>
        <taxon>Insecta</taxon>
        <taxon>Pterygota</taxon>
        <taxon>Neoptera</taxon>
        <taxon>Endopterygota</taxon>
        <taxon>Hymenoptera</taxon>
        <taxon>Apocrita</taxon>
        <taxon>Ichneumonoidea</taxon>
        <taxon>Braconidae</taxon>
        <taxon>Microgastrinae</taxon>
        <taxon>Cotesia</taxon>
    </lineage>
</organism>